<name>A0A6S6QQQ0_9HYPH</name>
<dbReference type="AlphaFoldDB" id="A0A6S6QQQ0"/>
<dbReference type="PANTHER" id="PTHR30615:SF8">
    <property type="entry name" value="UPF0047 PROTEIN C4A8.02C"/>
    <property type="match status" value="1"/>
</dbReference>
<dbReference type="InterPro" id="IPR035917">
    <property type="entry name" value="YjbQ-like_sf"/>
</dbReference>
<sequence>MAAGPGGRITRIVYDDPDETPLDLRRGALTVETRGRGFIDVTAAVREWLGGITAGDGLLTVFIRHTSASLAVQENADPDVQADLLAALDRLAPENAPYRHTVEGPDDMPAHIKSLITSVVISIPVADGDIMLGTWQALYLIEHRTAPHSRDLALMFIGRAQH</sequence>
<dbReference type="PANTHER" id="PTHR30615">
    <property type="entry name" value="UNCHARACTERIZED PROTEIN YJBQ-RELATED"/>
    <property type="match status" value="1"/>
</dbReference>
<dbReference type="KEGG" id="tso:IZ6_26210"/>
<evidence type="ECO:0000313" key="3">
    <source>
        <dbReference type="Proteomes" id="UP000515317"/>
    </source>
</evidence>
<protein>
    <recommendedName>
        <fullName evidence="4">YjbQ family protein</fullName>
    </recommendedName>
</protein>
<organism evidence="2 3">
    <name type="scientific">Terrihabitans soli</name>
    <dbReference type="NCBI Taxonomy" id="708113"/>
    <lineage>
        <taxon>Bacteria</taxon>
        <taxon>Pseudomonadati</taxon>
        <taxon>Pseudomonadota</taxon>
        <taxon>Alphaproteobacteria</taxon>
        <taxon>Hyphomicrobiales</taxon>
        <taxon>Terrihabitans</taxon>
    </lineage>
</organism>
<evidence type="ECO:0000313" key="2">
    <source>
        <dbReference type="EMBL" id="BCJ91886.1"/>
    </source>
</evidence>
<reference evidence="2 3" key="1">
    <citation type="submission" date="2020-08" db="EMBL/GenBank/DDBJ databases">
        <title>Genome sequence of Rhizobiales bacterium strain IZ6.</title>
        <authorList>
            <person name="Nakai R."/>
            <person name="Naganuma T."/>
        </authorList>
    </citation>
    <scope>NUCLEOTIDE SEQUENCE [LARGE SCALE GENOMIC DNA]</scope>
    <source>
        <strain evidence="2 3">IZ6</strain>
    </source>
</reference>
<accession>A0A6S6QQQ0</accession>
<dbReference type="InterPro" id="IPR001602">
    <property type="entry name" value="UPF0047_YjbQ-like"/>
</dbReference>
<dbReference type="SUPFAM" id="SSF111038">
    <property type="entry name" value="YjbQ-like"/>
    <property type="match status" value="1"/>
</dbReference>
<evidence type="ECO:0000256" key="1">
    <source>
        <dbReference type="ARBA" id="ARBA00005534"/>
    </source>
</evidence>
<keyword evidence="3" id="KW-1185">Reference proteome</keyword>
<proteinExistence type="inferred from homology"/>
<dbReference type="PIRSF" id="PIRSF004681">
    <property type="entry name" value="UCP004681"/>
    <property type="match status" value="1"/>
</dbReference>
<dbReference type="EMBL" id="AP023361">
    <property type="protein sequence ID" value="BCJ91886.1"/>
    <property type="molecule type" value="Genomic_DNA"/>
</dbReference>
<dbReference type="RefSeq" id="WP_222875505.1">
    <property type="nucleotide sequence ID" value="NZ_AP023361.1"/>
</dbReference>
<dbReference type="Proteomes" id="UP000515317">
    <property type="component" value="Chromosome"/>
</dbReference>
<gene>
    <name evidence="2" type="ORF">IZ6_26210</name>
</gene>
<dbReference type="NCBIfam" id="TIGR00149">
    <property type="entry name" value="TIGR00149_YjbQ"/>
    <property type="match status" value="1"/>
</dbReference>
<dbReference type="Pfam" id="PF01894">
    <property type="entry name" value="YjbQ"/>
    <property type="match status" value="1"/>
</dbReference>
<dbReference type="Gene3D" id="2.60.120.460">
    <property type="entry name" value="YjbQ-like"/>
    <property type="match status" value="1"/>
</dbReference>
<comment type="similarity">
    <text evidence="1">Belongs to the UPF0047 family.</text>
</comment>
<evidence type="ECO:0008006" key="4">
    <source>
        <dbReference type="Google" id="ProtNLM"/>
    </source>
</evidence>